<accession>A0A1S8CUL5</accession>
<dbReference type="EMBL" id="MLCN01000016">
    <property type="protein sequence ID" value="ONG40842.1"/>
    <property type="molecule type" value="Genomic_DNA"/>
</dbReference>
<dbReference type="InterPro" id="IPR049450">
    <property type="entry name" value="ACOT8-like_C"/>
</dbReference>
<sequence>MQLDQLLANAAQQQDIIVPETWGQGRALFGGLVAGLMVAHAEQLVNDSAKVLRSAFVSFIGPVAPGTASLKAQVLRTGKSVTSIQVQLLQEGQVQSVLVASFGTGRESMIDLPGSHAAPVFKAPEHCQPLPFIPGMTPEFFQHFDALWAEGQMPFTGSKQPDFGGWMRLKPTEQVANINLPHLFVLGDMWPPAVLPMYNRVAPASSLSWNLELIQLPAQASGDSWWQYQVKTEFAGDGYAYTQAKIWDAQGRLVALSRQTVTVFI</sequence>
<evidence type="ECO:0000313" key="3">
    <source>
        <dbReference type="EMBL" id="ONG40842.1"/>
    </source>
</evidence>
<dbReference type="PANTHER" id="PTHR38110:SF1">
    <property type="entry name" value="THIOESTERASE DOMAIN-CONTAINING PROTEIN"/>
    <property type="match status" value="1"/>
</dbReference>
<organism evidence="3 4">
    <name type="scientific">Alkanindiges hydrocarboniclasticus</name>
    <dbReference type="NCBI Taxonomy" id="1907941"/>
    <lineage>
        <taxon>Bacteria</taxon>
        <taxon>Pseudomonadati</taxon>
        <taxon>Pseudomonadota</taxon>
        <taxon>Gammaproteobacteria</taxon>
        <taxon>Moraxellales</taxon>
        <taxon>Moraxellaceae</taxon>
        <taxon>Alkanindiges</taxon>
    </lineage>
</organism>
<gene>
    <name evidence="3" type="ORF">BKE30_06760</name>
</gene>
<feature type="domain" description="Acyl-CoA thioesterase-like N-terminal HotDog" evidence="1">
    <location>
        <begin position="19"/>
        <end position="102"/>
    </location>
</feature>
<dbReference type="Proteomes" id="UP000192132">
    <property type="component" value="Unassembled WGS sequence"/>
</dbReference>
<dbReference type="AlphaFoldDB" id="A0A1S8CUL5"/>
<dbReference type="RefSeq" id="WP_076877855.1">
    <property type="nucleotide sequence ID" value="NZ_MLCN01000016.1"/>
</dbReference>
<dbReference type="InterPro" id="IPR052389">
    <property type="entry name" value="Sec_Metab_Biosynth-Assoc"/>
</dbReference>
<dbReference type="InterPro" id="IPR029069">
    <property type="entry name" value="HotDog_dom_sf"/>
</dbReference>
<name>A0A1S8CUL5_9GAMM</name>
<comment type="caution">
    <text evidence="3">The sequence shown here is derived from an EMBL/GenBank/DDBJ whole genome shotgun (WGS) entry which is preliminary data.</text>
</comment>
<protein>
    <recommendedName>
        <fullName evidence="5">Acyl-CoA thioesterase</fullName>
    </recommendedName>
</protein>
<evidence type="ECO:0008006" key="5">
    <source>
        <dbReference type="Google" id="ProtNLM"/>
    </source>
</evidence>
<reference evidence="3 4" key="1">
    <citation type="submission" date="2016-10" db="EMBL/GenBank/DDBJ databases">
        <title>Draft Genome sequence of Alkanindiges sp. strain H1.</title>
        <authorList>
            <person name="Subhash Y."/>
            <person name="Lee S."/>
        </authorList>
    </citation>
    <scope>NUCLEOTIDE SEQUENCE [LARGE SCALE GENOMIC DNA]</scope>
    <source>
        <strain evidence="3 4">H1</strain>
    </source>
</reference>
<dbReference type="InterPro" id="IPR049449">
    <property type="entry name" value="TesB_ACOT8-like_N"/>
</dbReference>
<evidence type="ECO:0000313" key="4">
    <source>
        <dbReference type="Proteomes" id="UP000192132"/>
    </source>
</evidence>
<proteinExistence type="predicted"/>
<dbReference type="OrthoDB" id="7059210at2"/>
<dbReference type="Pfam" id="PF20789">
    <property type="entry name" value="4HBT_3C"/>
    <property type="match status" value="1"/>
</dbReference>
<dbReference type="SUPFAM" id="SSF54637">
    <property type="entry name" value="Thioesterase/thiol ester dehydrase-isomerase"/>
    <property type="match status" value="2"/>
</dbReference>
<dbReference type="InterPro" id="IPR042171">
    <property type="entry name" value="Acyl-CoA_hotdog"/>
</dbReference>
<evidence type="ECO:0000259" key="2">
    <source>
        <dbReference type="Pfam" id="PF20789"/>
    </source>
</evidence>
<dbReference type="Pfam" id="PF13622">
    <property type="entry name" value="4HBT_3"/>
    <property type="match status" value="1"/>
</dbReference>
<dbReference type="PANTHER" id="PTHR38110">
    <property type="entry name" value="CHROMOSOME 23, WHOLE GENOME SHOTGUN SEQUENCE"/>
    <property type="match status" value="1"/>
</dbReference>
<evidence type="ECO:0000259" key="1">
    <source>
        <dbReference type="Pfam" id="PF13622"/>
    </source>
</evidence>
<dbReference type="Gene3D" id="2.40.160.210">
    <property type="entry name" value="Acyl-CoA thioesterase, double hotdog domain"/>
    <property type="match status" value="1"/>
</dbReference>
<feature type="domain" description="Acyl-CoA thioesterase-like C-terminal" evidence="2">
    <location>
        <begin position="124"/>
        <end position="263"/>
    </location>
</feature>
<dbReference type="STRING" id="1907941.BKE30_06760"/>
<keyword evidence="4" id="KW-1185">Reference proteome</keyword>